<proteinExistence type="predicted"/>
<dbReference type="Proteomes" id="UP000471381">
    <property type="component" value="Unassembled WGS sequence"/>
</dbReference>
<comment type="caution">
    <text evidence="1">The sequence shown here is derived from an EMBL/GenBank/DDBJ whole genome shotgun (WGS) entry which is preliminary data.</text>
</comment>
<dbReference type="RefSeq" id="WP_163105964.1">
    <property type="nucleotide sequence ID" value="NZ_JAAAWO010000004.1"/>
</dbReference>
<organism evidence="1 2">
    <name type="scientific">Alteromonas genovensis</name>
    <dbReference type="NCBI Taxonomy" id="471225"/>
    <lineage>
        <taxon>Bacteria</taxon>
        <taxon>Pseudomonadati</taxon>
        <taxon>Pseudomonadota</taxon>
        <taxon>Gammaproteobacteria</taxon>
        <taxon>Alteromonadales</taxon>
        <taxon>Alteromonadaceae</taxon>
        <taxon>Alteromonas/Salinimonas group</taxon>
        <taxon>Alteromonas</taxon>
    </lineage>
</organism>
<gene>
    <name evidence="1" type="ORF">GTQ48_07395</name>
</gene>
<evidence type="ECO:0000313" key="2">
    <source>
        <dbReference type="Proteomes" id="UP000471381"/>
    </source>
</evidence>
<sequence length="285" mass="31644">MESDLELKYDYLPNRSNPAAVFDTMAKYVKSYDDLGNLLAESIGLKDDFTFQLISVNHGSIKSRLGAAKGRLKSLVAESIFDSAVHLHSDLTAVEETSSEEEVMAIAQGLEERLTRALDSTGEAINPPIVDPKRLAEVLQSLSAANDSTMNGETLRISSSTSRSDMNMMWRFTGDPKEMFSAKVSHFKGQLQIRVKISVNQGSQAWAVTALKNNLTFYAKVQNEEWLKRYQEVDIAPISAKDVVTAEIEYDVYDLPTGTEIKNAKITNVLSIERYKGTQSGLFDN</sequence>
<reference evidence="1 2" key="1">
    <citation type="submission" date="2020-01" db="EMBL/GenBank/DDBJ databases">
        <title>Genomes of bacteria type strains.</title>
        <authorList>
            <person name="Chen J."/>
            <person name="Zhu S."/>
            <person name="Yang J."/>
        </authorList>
    </citation>
    <scope>NUCLEOTIDE SEQUENCE [LARGE SCALE GENOMIC DNA]</scope>
    <source>
        <strain evidence="1 2">LMG 24078</strain>
    </source>
</reference>
<name>A0A6N9TDW2_9ALTE</name>
<accession>A0A6N9TDW2</accession>
<dbReference type="EMBL" id="JAAAWO010000004">
    <property type="protein sequence ID" value="NDW15340.1"/>
    <property type="molecule type" value="Genomic_DNA"/>
</dbReference>
<protein>
    <submittedName>
        <fullName evidence="1">Uncharacterized protein</fullName>
    </submittedName>
</protein>
<evidence type="ECO:0000313" key="1">
    <source>
        <dbReference type="EMBL" id="NDW15340.1"/>
    </source>
</evidence>
<dbReference type="AlphaFoldDB" id="A0A6N9TDW2"/>
<keyword evidence="2" id="KW-1185">Reference proteome</keyword>